<dbReference type="PANTHER" id="PTHR45749:SF23">
    <property type="entry name" value="ZINC FINGER MYM-TYPE PROTEIN 1-LIKE"/>
    <property type="match status" value="1"/>
</dbReference>
<feature type="compositionally biased region" description="Basic residues" evidence="1">
    <location>
        <begin position="17"/>
        <end position="27"/>
    </location>
</feature>
<name>A0A6G0Y8D8_APHCR</name>
<dbReference type="AlphaFoldDB" id="A0A6G0Y8D8"/>
<gene>
    <name evidence="2" type="ORF">FWK35_00020623</name>
</gene>
<dbReference type="PANTHER" id="PTHR45749">
    <property type="match status" value="1"/>
</dbReference>
<protein>
    <submittedName>
        <fullName evidence="2">Zinc finger MYM-type protein 1-like</fullName>
    </submittedName>
</protein>
<feature type="region of interest" description="Disordered" evidence="1">
    <location>
        <begin position="1"/>
        <end position="30"/>
    </location>
</feature>
<comment type="caution">
    <text evidence="2">The sequence shown here is derived from an EMBL/GenBank/DDBJ whole genome shotgun (WGS) entry which is preliminary data.</text>
</comment>
<dbReference type="SUPFAM" id="SSF53098">
    <property type="entry name" value="Ribonuclease H-like"/>
    <property type="match status" value="1"/>
</dbReference>
<sequence>MSSNRHKTPRVFASGYQKRKLQAKRNKKSGEILAKTSKLTNFFKSSNKEEKSSKLSNGNFLGILKLLVEYEPILATHLKEYANKGNGHDKNSKYYSLSVDSTPDESHIDKLTIVVRCMERSKPKERFLTFLPNCGHTGEAIANALLKFLGDHQIDIMDCRGQSYDNAANMCVKYRGMQALILEKKHLLAFIPCCGYSLNLVGKAAANYSSTERYRILIEKLSKKKSGQFYMLKKLSDTRWSCRAEATKAIVENYSEIEKALTSISSDKKQKDIHLT</sequence>
<dbReference type="EMBL" id="VUJU01005530">
    <property type="protein sequence ID" value="KAF0750960.1"/>
    <property type="molecule type" value="Genomic_DNA"/>
</dbReference>
<evidence type="ECO:0000313" key="3">
    <source>
        <dbReference type="Proteomes" id="UP000478052"/>
    </source>
</evidence>
<reference evidence="2 3" key="1">
    <citation type="submission" date="2019-08" db="EMBL/GenBank/DDBJ databases">
        <title>Whole genome of Aphis craccivora.</title>
        <authorList>
            <person name="Voronova N.V."/>
            <person name="Shulinski R.S."/>
            <person name="Bandarenka Y.V."/>
            <person name="Zhorov D.G."/>
            <person name="Warner D."/>
        </authorList>
    </citation>
    <scope>NUCLEOTIDE SEQUENCE [LARGE SCALE GENOMIC DNA]</scope>
    <source>
        <strain evidence="2">180601</strain>
        <tissue evidence="2">Whole Body</tissue>
    </source>
</reference>
<dbReference type="InterPro" id="IPR012337">
    <property type="entry name" value="RNaseH-like_sf"/>
</dbReference>
<evidence type="ECO:0000313" key="2">
    <source>
        <dbReference type="EMBL" id="KAF0750960.1"/>
    </source>
</evidence>
<dbReference type="OrthoDB" id="6595429at2759"/>
<evidence type="ECO:0000256" key="1">
    <source>
        <dbReference type="SAM" id="MobiDB-lite"/>
    </source>
</evidence>
<proteinExistence type="predicted"/>
<organism evidence="2 3">
    <name type="scientific">Aphis craccivora</name>
    <name type="common">Cowpea aphid</name>
    <dbReference type="NCBI Taxonomy" id="307492"/>
    <lineage>
        <taxon>Eukaryota</taxon>
        <taxon>Metazoa</taxon>
        <taxon>Ecdysozoa</taxon>
        <taxon>Arthropoda</taxon>
        <taxon>Hexapoda</taxon>
        <taxon>Insecta</taxon>
        <taxon>Pterygota</taxon>
        <taxon>Neoptera</taxon>
        <taxon>Paraneoptera</taxon>
        <taxon>Hemiptera</taxon>
        <taxon>Sternorrhyncha</taxon>
        <taxon>Aphidomorpha</taxon>
        <taxon>Aphidoidea</taxon>
        <taxon>Aphididae</taxon>
        <taxon>Aphidini</taxon>
        <taxon>Aphis</taxon>
        <taxon>Aphis</taxon>
    </lineage>
</organism>
<accession>A0A6G0Y8D8</accession>
<dbReference type="Proteomes" id="UP000478052">
    <property type="component" value="Unassembled WGS sequence"/>
</dbReference>
<keyword evidence="3" id="KW-1185">Reference proteome</keyword>